<evidence type="ECO:0000256" key="2">
    <source>
        <dbReference type="ARBA" id="ARBA00023122"/>
    </source>
</evidence>
<keyword evidence="2 3" id="KW-0129">CBS domain</keyword>
<protein>
    <recommendedName>
        <fullName evidence="4">CBS domain-containing protein</fullName>
    </recommendedName>
</protein>
<dbReference type="KEGG" id="cme:CYME_CMQ203C"/>
<evidence type="ECO:0000259" key="4">
    <source>
        <dbReference type="PROSITE" id="PS51371"/>
    </source>
</evidence>
<proteinExistence type="predicted"/>
<evidence type="ECO:0000256" key="3">
    <source>
        <dbReference type="PROSITE-ProRule" id="PRU00703"/>
    </source>
</evidence>
<dbReference type="InterPro" id="IPR050511">
    <property type="entry name" value="AMPK_gamma/SDS23_families"/>
</dbReference>
<dbReference type="PANTHER" id="PTHR13780">
    <property type="entry name" value="AMP-ACTIVATED PROTEIN KINASE, GAMMA REGULATORY SUBUNIT"/>
    <property type="match status" value="1"/>
</dbReference>
<dbReference type="Gramene" id="CMQ203CT">
    <property type="protein sequence ID" value="CMQ203CT"/>
    <property type="gene ID" value="CMQ203C"/>
</dbReference>
<dbReference type="PROSITE" id="PS51371">
    <property type="entry name" value="CBS"/>
    <property type="match status" value="1"/>
</dbReference>
<dbReference type="HOGENOM" id="CLU_550274_0_0_1"/>
<dbReference type="Pfam" id="PF00571">
    <property type="entry name" value="CBS"/>
    <property type="match status" value="1"/>
</dbReference>
<dbReference type="OrthoDB" id="10383361at2759"/>
<dbReference type="SUPFAM" id="SSF54631">
    <property type="entry name" value="CBS-domain pair"/>
    <property type="match status" value="2"/>
</dbReference>
<organism evidence="5 6">
    <name type="scientific">Cyanidioschyzon merolae (strain NIES-3377 / 10D)</name>
    <name type="common">Unicellular red alga</name>
    <dbReference type="NCBI Taxonomy" id="280699"/>
    <lineage>
        <taxon>Eukaryota</taxon>
        <taxon>Rhodophyta</taxon>
        <taxon>Bangiophyceae</taxon>
        <taxon>Cyanidiales</taxon>
        <taxon>Cyanidiaceae</taxon>
        <taxon>Cyanidioschyzon</taxon>
    </lineage>
</organism>
<reference evidence="5 6" key="2">
    <citation type="journal article" date="2007" name="BMC Biol.">
        <title>A 100%-complete sequence reveals unusually simple genomic features in the hot-spring red alga Cyanidioschyzon merolae.</title>
        <authorList>
            <person name="Nozaki H."/>
            <person name="Takano H."/>
            <person name="Misumi O."/>
            <person name="Terasawa K."/>
            <person name="Matsuzaki M."/>
            <person name="Maruyama S."/>
            <person name="Nishida K."/>
            <person name="Yagisawa F."/>
            <person name="Yoshida Y."/>
            <person name="Fujiwara T."/>
            <person name="Takio S."/>
            <person name="Tamura K."/>
            <person name="Chung S.J."/>
            <person name="Nakamura S."/>
            <person name="Kuroiwa H."/>
            <person name="Tanaka K."/>
            <person name="Sato N."/>
            <person name="Kuroiwa T."/>
        </authorList>
    </citation>
    <scope>NUCLEOTIDE SEQUENCE [LARGE SCALE GENOMIC DNA]</scope>
    <source>
        <strain evidence="5 6">10D</strain>
    </source>
</reference>
<reference evidence="5 6" key="1">
    <citation type="journal article" date="2004" name="Nature">
        <title>Genome sequence of the ultrasmall unicellular red alga Cyanidioschyzon merolae 10D.</title>
        <authorList>
            <person name="Matsuzaki M."/>
            <person name="Misumi O."/>
            <person name="Shin-i T."/>
            <person name="Maruyama S."/>
            <person name="Takahara M."/>
            <person name="Miyagishima S."/>
            <person name="Mori T."/>
            <person name="Nishida K."/>
            <person name="Yagisawa F."/>
            <person name="Nishida K."/>
            <person name="Yoshida Y."/>
            <person name="Nishimura Y."/>
            <person name="Nakao S."/>
            <person name="Kobayashi T."/>
            <person name="Momoyama Y."/>
            <person name="Higashiyama T."/>
            <person name="Minoda A."/>
            <person name="Sano M."/>
            <person name="Nomoto H."/>
            <person name="Oishi K."/>
            <person name="Hayashi H."/>
            <person name="Ohta F."/>
            <person name="Nishizaka S."/>
            <person name="Haga S."/>
            <person name="Miura S."/>
            <person name="Morishita T."/>
            <person name="Kabeya Y."/>
            <person name="Terasawa K."/>
            <person name="Suzuki Y."/>
            <person name="Ishii Y."/>
            <person name="Asakawa S."/>
            <person name="Takano H."/>
            <person name="Ohta N."/>
            <person name="Kuroiwa H."/>
            <person name="Tanaka K."/>
            <person name="Shimizu N."/>
            <person name="Sugano S."/>
            <person name="Sato N."/>
            <person name="Nozaki H."/>
            <person name="Ogasawara N."/>
            <person name="Kohara Y."/>
            <person name="Kuroiwa T."/>
        </authorList>
    </citation>
    <scope>NUCLEOTIDE SEQUENCE [LARGE SCALE GENOMIC DNA]</scope>
    <source>
        <strain evidence="5 6">10D</strain>
    </source>
</reference>
<evidence type="ECO:0000313" key="5">
    <source>
        <dbReference type="EMBL" id="BAM82100.1"/>
    </source>
</evidence>
<accession>M1V6D2</accession>
<gene>
    <name evidence="5" type="ORF">CYME_CMQ203C</name>
</gene>
<sequence>MWASVLRFLPKHKGNLGRCMSVRASVLRSEHTAPFWEAPLSRALPLYQEGFLPRTASVSQAEPTRTETAPVRFQMAPSGAGDSLVFLHETSSVRGALEEMVHRNTAFVLVVGDPFNRSSPKADVPASTSDIVRISSEAEGDDQRVDTEHAAVIGLFTERDLLRCLADAVAEQRTGEAAALSFRLRKAMSPLYDRFGTLKVSSNTIYDAVMVMRERNIQTIPIIREEEHEEDYILPGGHPAAGESASSSYTLALPPRSFCGVLTARDVARFFLAQDASVQDAVCSLETSTDAGVRASRSTRPMLLRHLLSWRLRRLFEGARPLSDTFLEEDIVVYESEHYRVVSVPRSASVRDAIAVMAQHDVRTLLISEDASSGFDAAGPYPSIYGVITLRDLMRQVFYPRRNPLALSMQTLFRERWTAAGVSRPQLAAEERKYGISPDDEVAHALRLVGGMNERHIPVYVYNDADQTSNCVAMVSVKEMLSGVHAAEQRRRGQRY</sequence>
<feature type="domain" description="CBS" evidence="4">
    <location>
        <begin position="335"/>
        <end position="405"/>
    </location>
</feature>
<dbReference type="Proteomes" id="UP000007014">
    <property type="component" value="Chromosome 17"/>
</dbReference>
<keyword evidence="1" id="KW-0677">Repeat</keyword>
<dbReference type="AlphaFoldDB" id="M1V6D2"/>
<name>M1V6D2_CYAM1</name>
<evidence type="ECO:0000256" key="1">
    <source>
        <dbReference type="ARBA" id="ARBA00022737"/>
    </source>
</evidence>
<dbReference type="InterPro" id="IPR000644">
    <property type="entry name" value="CBS_dom"/>
</dbReference>
<dbReference type="Gene3D" id="3.10.580.10">
    <property type="entry name" value="CBS-domain"/>
    <property type="match status" value="2"/>
</dbReference>
<keyword evidence="6" id="KW-1185">Reference proteome</keyword>
<dbReference type="GeneID" id="16996190"/>
<dbReference type="InterPro" id="IPR046342">
    <property type="entry name" value="CBS_dom_sf"/>
</dbReference>
<evidence type="ECO:0000313" key="6">
    <source>
        <dbReference type="Proteomes" id="UP000007014"/>
    </source>
</evidence>
<dbReference type="RefSeq" id="XP_005538136.1">
    <property type="nucleotide sequence ID" value="XM_005538079.1"/>
</dbReference>
<dbReference type="EMBL" id="AP006499">
    <property type="protein sequence ID" value="BAM82100.1"/>
    <property type="molecule type" value="Genomic_DNA"/>
</dbReference>